<dbReference type="SUPFAM" id="SSF55811">
    <property type="entry name" value="Nudix"/>
    <property type="match status" value="1"/>
</dbReference>
<organism evidence="4 5">
    <name type="scientific">Streptomyces formicae</name>
    <dbReference type="NCBI Taxonomy" id="1616117"/>
    <lineage>
        <taxon>Bacteria</taxon>
        <taxon>Bacillati</taxon>
        <taxon>Actinomycetota</taxon>
        <taxon>Actinomycetes</taxon>
        <taxon>Kitasatosporales</taxon>
        <taxon>Streptomycetaceae</taxon>
        <taxon>Streptomyces</taxon>
    </lineage>
</organism>
<dbReference type="PROSITE" id="PS00893">
    <property type="entry name" value="NUDIX_BOX"/>
    <property type="match status" value="1"/>
</dbReference>
<dbReference type="Pfam" id="PF00293">
    <property type="entry name" value="NUDIX"/>
    <property type="match status" value="1"/>
</dbReference>
<dbReference type="GO" id="GO:0016787">
    <property type="term" value="F:hydrolase activity"/>
    <property type="evidence" value="ECO:0007669"/>
    <property type="project" value="UniProtKB-KW"/>
</dbReference>
<evidence type="ECO:0000256" key="2">
    <source>
        <dbReference type="ARBA" id="ARBA00022801"/>
    </source>
</evidence>
<evidence type="ECO:0000313" key="5">
    <source>
        <dbReference type="Proteomes" id="UP000221011"/>
    </source>
</evidence>
<sequence>MTQARHLVIADVAQLLPRDSGAVLCVRRKPDAALAPGQLTVVGGHLQAGEPLDHAARREAQEETGIRIRADEQEFCGLIHHHEPGGTDRITAVFVAQSWTGEPHNAEPDKHDGLFWVSMEKPPPDCRPSTVTVFHMLTHGPSHRALNWPAPGGTR</sequence>
<dbReference type="PROSITE" id="PS51462">
    <property type="entry name" value="NUDIX"/>
    <property type="match status" value="1"/>
</dbReference>
<dbReference type="Proteomes" id="UP000221011">
    <property type="component" value="Chromosome"/>
</dbReference>
<evidence type="ECO:0000313" key="4">
    <source>
        <dbReference type="EMBL" id="ATL25583.1"/>
    </source>
</evidence>
<protein>
    <submittedName>
        <fullName evidence="4">MutT-family protein</fullName>
    </submittedName>
</protein>
<keyword evidence="5" id="KW-1185">Reference proteome</keyword>
<dbReference type="InterPro" id="IPR000086">
    <property type="entry name" value="NUDIX_hydrolase_dom"/>
</dbReference>
<proteinExistence type="inferred from homology"/>
<dbReference type="InterPro" id="IPR020084">
    <property type="entry name" value="NUDIX_hydrolase_CS"/>
</dbReference>
<dbReference type="AlphaFoldDB" id="A0A291Q236"/>
<dbReference type="Gene3D" id="3.90.79.10">
    <property type="entry name" value="Nucleoside Triphosphate Pyrophosphohydrolase"/>
    <property type="match status" value="1"/>
</dbReference>
<dbReference type="EMBL" id="CP022685">
    <property type="protein sequence ID" value="ATL25583.1"/>
    <property type="molecule type" value="Genomic_DNA"/>
</dbReference>
<reference evidence="4 5" key="1">
    <citation type="submission" date="2017-08" db="EMBL/GenBank/DDBJ databases">
        <title>Complete Genome Sequence of Streptomyces formicae KY5, the formicamycin producer.</title>
        <authorList>
            <person name="Holmes N.A."/>
            <person name="Devine R."/>
            <person name="Qin Z."/>
            <person name="Seipke R.F."/>
            <person name="Wilkinson B."/>
            <person name="Hutchings M.I."/>
        </authorList>
    </citation>
    <scope>NUCLEOTIDE SEQUENCE [LARGE SCALE GENOMIC DNA]</scope>
    <source>
        <strain evidence="4 5">KY5</strain>
    </source>
</reference>
<dbReference type="PANTHER" id="PTHR43736:SF1">
    <property type="entry name" value="DIHYDRONEOPTERIN TRIPHOSPHATE DIPHOSPHATASE"/>
    <property type="match status" value="1"/>
</dbReference>
<accession>A0A291Q236</accession>
<evidence type="ECO:0000256" key="1">
    <source>
        <dbReference type="ARBA" id="ARBA00005582"/>
    </source>
</evidence>
<name>A0A291Q236_9ACTN</name>
<dbReference type="KEGG" id="sfk:KY5_0565"/>
<evidence type="ECO:0000259" key="3">
    <source>
        <dbReference type="PROSITE" id="PS51462"/>
    </source>
</evidence>
<comment type="similarity">
    <text evidence="1">Belongs to the Nudix hydrolase family.</text>
</comment>
<dbReference type="PANTHER" id="PTHR43736">
    <property type="entry name" value="ADP-RIBOSE PYROPHOSPHATASE"/>
    <property type="match status" value="1"/>
</dbReference>
<feature type="domain" description="Nudix hydrolase" evidence="3">
    <location>
        <begin position="4"/>
        <end position="139"/>
    </location>
</feature>
<dbReference type="InterPro" id="IPR015797">
    <property type="entry name" value="NUDIX_hydrolase-like_dom_sf"/>
</dbReference>
<keyword evidence="2" id="KW-0378">Hydrolase</keyword>
<gene>
    <name evidence="4" type="ORF">KY5_0565</name>
</gene>